<protein>
    <submittedName>
        <fullName evidence="6">Type I restriction enzyme, S subunit</fullName>
    </submittedName>
</protein>
<evidence type="ECO:0000256" key="1">
    <source>
        <dbReference type="ARBA" id="ARBA00010923"/>
    </source>
</evidence>
<dbReference type="SUPFAM" id="SSF116734">
    <property type="entry name" value="DNA methylase specificity domain"/>
    <property type="match status" value="2"/>
</dbReference>
<proteinExistence type="inferred from homology"/>
<dbReference type="Gene3D" id="3.90.220.20">
    <property type="entry name" value="DNA methylase specificity domains"/>
    <property type="match status" value="2"/>
</dbReference>
<evidence type="ECO:0000259" key="5">
    <source>
        <dbReference type="Pfam" id="PF01420"/>
    </source>
</evidence>
<feature type="domain" description="Type I restriction modification DNA specificity" evidence="5">
    <location>
        <begin position="437"/>
        <end position="558"/>
    </location>
</feature>
<dbReference type="RefSeq" id="WP_085215425.1">
    <property type="nucleotide sequence ID" value="NZ_FXAM01000001.1"/>
</dbReference>
<keyword evidence="4" id="KW-0175">Coiled coil</keyword>
<dbReference type="Proteomes" id="UP000192923">
    <property type="component" value="Unassembled WGS sequence"/>
</dbReference>
<dbReference type="InterPro" id="IPR051212">
    <property type="entry name" value="Type-I_RE_S_subunit"/>
</dbReference>
<dbReference type="EMBL" id="FXAM01000001">
    <property type="protein sequence ID" value="SMF96552.1"/>
    <property type="molecule type" value="Genomic_DNA"/>
</dbReference>
<evidence type="ECO:0000313" key="6">
    <source>
        <dbReference type="EMBL" id="SMF96552.1"/>
    </source>
</evidence>
<feature type="domain" description="Type I restriction modification DNA specificity" evidence="5">
    <location>
        <begin position="86"/>
        <end position="263"/>
    </location>
</feature>
<name>A0A1Y6D7W4_9GAMM</name>
<dbReference type="PANTHER" id="PTHR43140:SF1">
    <property type="entry name" value="TYPE I RESTRICTION ENZYME ECOKI SPECIFICITY SUBUNIT"/>
    <property type="match status" value="1"/>
</dbReference>
<dbReference type="OrthoDB" id="398435at2"/>
<dbReference type="PANTHER" id="PTHR43140">
    <property type="entry name" value="TYPE-1 RESTRICTION ENZYME ECOKI SPECIFICITY PROTEIN"/>
    <property type="match status" value="1"/>
</dbReference>
<accession>A0A1Y6D7W4</accession>
<dbReference type="GO" id="GO:0009307">
    <property type="term" value="P:DNA restriction-modification system"/>
    <property type="evidence" value="ECO:0007669"/>
    <property type="project" value="UniProtKB-KW"/>
</dbReference>
<evidence type="ECO:0000256" key="2">
    <source>
        <dbReference type="ARBA" id="ARBA00022747"/>
    </source>
</evidence>
<evidence type="ECO:0000256" key="4">
    <source>
        <dbReference type="SAM" id="Coils"/>
    </source>
</evidence>
<dbReference type="Pfam" id="PF01420">
    <property type="entry name" value="Methylase_S"/>
    <property type="match status" value="2"/>
</dbReference>
<keyword evidence="3" id="KW-0238">DNA-binding</keyword>
<dbReference type="REBASE" id="218953">
    <property type="entry name" value="S.Msp175ORF3952P"/>
</dbReference>
<gene>
    <name evidence="6" type="ORF">SAMN02949497_3953</name>
</gene>
<dbReference type="CDD" id="cd17246">
    <property type="entry name" value="RMtype1_S_SonII-TRD2-CR2_like"/>
    <property type="match status" value="1"/>
</dbReference>
<dbReference type="STRING" id="1760988.SAMN02949497_3953"/>
<feature type="coiled-coil region" evidence="4">
    <location>
        <begin position="247"/>
        <end position="277"/>
    </location>
</feature>
<evidence type="ECO:0000313" key="7">
    <source>
        <dbReference type="Proteomes" id="UP000192923"/>
    </source>
</evidence>
<sequence>MNAEILLRHFDRIAEAPDAIPRLRRFILDLAVRGKLVAQDSEDEPAGELLKRIQAEKARLAKEGKIKKEKPVSIIKKEETPFLVPTSWKWVHLQEVASYIQRGKSPVYAVNDGFPVISQKCVQWKGLDLSVARTITKESMEKYEEARFLREDDLLWNSTGTGTIGRVVRVISPPEKLVCDSHVTVVRCVLAEAEYIRLWLCSDHVYRLIEDRAAGSTNQVELTAQMAISQIVPIPPLAEQHRIVAKVDELMALCDQLEAARNERETQRNRLVTASLNQLSLTQRREGAKKEENQLSAFAPLREPIFLANIARLATRPEHIKQLRQTILDLAVRGRLVPQDSEDEPAAELLRRIQQAKSAGYKRGDIQKPQAASPTEAQIFDIPNSWCWVSNELLCETIVDCPHSTPKFVQEGIVCLDTNSFKSGALISNKIRYVSEETYKDRTKRLTPKAKDIIFAREGIVGESVIIPDGMKCCLGQRVMLFRLMSDISPNFFQLALSSPSSLRRLLELHKGIGAKHVNVADMRNALIALPPLAEQHRIVAKVDELMNLCDQLEAQLATTATNSRRLLEAVLRDALAPAQESAAA</sequence>
<organism evidence="6 7">
    <name type="scientific">Methylomagnum ishizawai</name>
    <dbReference type="NCBI Taxonomy" id="1760988"/>
    <lineage>
        <taxon>Bacteria</taxon>
        <taxon>Pseudomonadati</taxon>
        <taxon>Pseudomonadota</taxon>
        <taxon>Gammaproteobacteria</taxon>
        <taxon>Methylococcales</taxon>
        <taxon>Methylococcaceae</taxon>
        <taxon>Methylomagnum</taxon>
    </lineage>
</organism>
<dbReference type="InterPro" id="IPR044946">
    <property type="entry name" value="Restrct_endonuc_typeI_TRD_sf"/>
</dbReference>
<dbReference type="GO" id="GO:0003677">
    <property type="term" value="F:DNA binding"/>
    <property type="evidence" value="ECO:0007669"/>
    <property type="project" value="UniProtKB-KW"/>
</dbReference>
<reference evidence="6 7" key="1">
    <citation type="submission" date="2016-12" db="EMBL/GenBank/DDBJ databases">
        <authorList>
            <person name="Song W.-J."/>
            <person name="Kurnit D.M."/>
        </authorList>
    </citation>
    <scope>NUCLEOTIDE SEQUENCE [LARGE SCALE GENOMIC DNA]</scope>
    <source>
        <strain evidence="6 7">175</strain>
    </source>
</reference>
<evidence type="ECO:0000256" key="3">
    <source>
        <dbReference type="ARBA" id="ARBA00023125"/>
    </source>
</evidence>
<keyword evidence="2" id="KW-0680">Restriction system</keyword>
<keyword evidence="7" id="KW-1185">Reference proteome</keyword>
<dbReference type="AlphaFoldDB" id="A0A1Y6D7W4"/>
<comment type="similarity">
    <text evidence="1">Belongs to the type-I restriction system S methylase family.</text>
</comment>
<dbReference type="InterPro" id="IPR000055">
    <property type="entry name" value="Restrct_endonuc_typeI_TRD"/>
</dbReference>